<evidence type="ECO:0000313" key="3">
    <source>
        <dbReference type="Proteomes" id="UP000187608"/>
    </source>
</evidence>
<dbReference type="SUPFAM" id="SSF55315">
    <property type="entry name" value="L30e-like"/>
    <property type="match status" value="1"/>
</dbReference>
<dbReference type="EMBL" id="FTOC01000001">
    <property type="protein sequence ID" value="SIS37510.1"/>
    <property type="molecule type" value="Genomic_DNA"/>
</dbReference>
<dbReference type="GO" id="GO:0005840">
    <property type="term" value="C:ribosome"/>
    <property type="evidence" value="ECO:0007669"/>
    <property type="project" value="UniProtKB-KW"/>
</dbReference>
<dbReference type="Proteomes" id="UP000187608">
    <property type="component" value="Unassembled WGS sequence"/>
</dbReference>
<dbReference type="STRING" id="570947.SAMN05421687_101367"/>
<keyword evidence="2" id="KW-0689">Ribosomal protein</keyword>
<accession>A0A1N7IKC9</accession>
<organism evidence="2 3">
    <name type="scientific">Salimicrobium flavidum</name>
    <dbReference type="NCBI Taxonomy" id="570947"/>
    <lineage>
        <taxon>Bacteria</taxon>
        <taxon>Bacillati</taxon>
        <taxon>Bacillota</taxon>
        <taxon>Bacilli</taxon>
        <taxon>Bacillales</taxon>
        <taxon>Bacillaceae</taxon>
        <taxon>Salimicrobium</taxon>
    </lineage>
</organism>
<dbReference type="AlphaFoldDB" id="A0A1N7IKC9"/>
<evidence type="ECO:0000313" key="2">
    <source>
        <dbReference type="EMBL" id="SIS37510.1"/>
    </source>
</evidence>
<feature type="domain" description="Ribosomal protein eL8/eL30/eS12/Gadd45" evidence="1">
    <location>
        <begin position="12"/>
        <end position="97"/>
    </location>
</feature>
<name>A0A1N7IKC9_9BACI</name>
<dbReference type="Gene3D" id="3.30.1330.30">
    <property type="match status" value="1"/>
</dbReference>
<gene>
    <name evidence="2" type="ORF">SAMN05421687_101367</name>
</gene>
<reference evidence="3" key="1">
    <citation type="submission" date="2017-01" db="EMBL/GenBank/DDBJ databases">
        <authorList>
            <person name="Varghese N."/>
            <person name="Submissions S."/>
        </authorList>
    </citation>
    <scope>NUCLEOTIDE SEQUENCE [LARGE SCALE GENOMIC DNA]</scope>
    <source>
        <strain evidence="3">DSM 23127</strain>
    </source>
</reference>
<proteinExistence type="predicted"/>
<keyword evidence="2" id="KW-0687">Ribonucleoprotein</keyword>
<keyword evidence="3" id="KW-1185">Reference proteome</keyword>
<dbReference type="InterPro" id="IPR029064">
    <property type="entry name" value="Ribosomal_eL30-like_sf"/>
</dbReference>
<dbReference type="NCBIfam" id="NF005825">
    <property type="entry name" value="PRK07714.1"/>
    <property type="match status" value="1"/>
</dbReference>
<evidence type="ECO:0000259" key="1">
    <source>
        <dbReference type="Pfam" id="PF01248"/>
    </source>
</evidence>
<sequence length="107" mass="11895">MMMSKSTYLDFLGLAMRAGKLTVGEESIVKDIQSNRAKLVLYANDTGKQTKKKLNDKCSFYQIPIFEVDDRQTISQAIGKSGRVAIAVVDKGFAKKMQSLLDETNRG</sequence>
<dbReference type="Pfam" id="PF01248">
    <property type="entry name" value="Ribosomal_L7Ae"/>
    <property type="match status" value="1"/>
</dbReference>
<protein>
    <submittedName>
        <fullName evidence="2">Ribosomal protein L7Ae</fullName>
    </submittedName>
</protein>
<dbReference type="InterPro" id="IPR004038">
    <property type="entry name" value="Ribosomal_eL8/eL30/eS12/Gad45"/>
</dbReference>